<name>A0A2P2PKR8_RHIMU</name>
<proteinExistence type="predicted"/>
<evidence type="ECO:0000313" key="1">
    <source>
        <dbReference type="EMBL" id="MBX55312.1"/>
    </source>
</evidence>
<dbReference type="EMBL" id="GGEC01074828">
    <property type="protein sequence ID" value="MBX55312.1"/>
    <property type="molecule type" value="Transcribed_RNA"/>
</dbReference>
<organism evidence="1">
    <name type="scientific">Rhizophora mucronata</name>
    <name type="common">Asiatic mangrove</name>
    <dbReference type="NCBI Taxonomy" id="61149"/>
    <lineage>
        <taxon>Eukaryota</taxon>
        <taxon>Viridiplantae</taxon>
        <taxon>Streptophyta</taxon>
        <taxon>Embryophyta</taxon>
        <taxon>Tracheophyta</taxon>
        <taxon>Spermatophyta</taxon>
        <taxon>Magnoliopsida</taxon>
        <taxon>eudicotyledons</taxon>
        <taxon>Gunneridae</taxon>
        <taxon>Pentapetalae</taxon>
        <taxon>rosids</taxon>
        <taxon>fabids</taxon>
        <taxon>Malpighiales</taxon>
        <taxon>Rhizophoraceae</taxon>
        <taxon>Rhizophora</taxon>
    </lineage>
</organism>
<dbReference type="AlphaFoldDB" id="A0A2P2PKR8"/>
<sequence length="31" mass="3643">MNQRVVMLMDLNMRHSALNGYLLNRVVARLN</sequence>
<protein>
    <submittedName>
        <fullName evidence="1">Uncharacterized protein</fullName>
    </submittedName>
</protein>
<reference evidence="1" key="1">
    <citation type="submission" date="2018-02" db="EMBL/GenBank/DDBJ databases">
        <title>Rhizophora mucronata_Transcriptome.</title>
        <authorList>
            <person name="Meera S.P."/>
            <person name="Sreeshan A."/>
            <person name="Augustine A."/>
        </authorList>
    </citation>
    <scope>NUCLEOTIDE SEQUENCE</scope>
    <source>
        <tissue evidence="1">Leaf</tissue>
    </source>
</reference>
<accession>A0A2P2PKR8</accession>